<name>A0A3B0T3M4_9ZZZZ</name>
<reference evidence="4" key="1">
    <citation type="submission" date="2018-06" db="EMBL/GenBank/DDBJ databases">
        <authorList>
            <person name="Zhirakovskaya E."/>
        </authorList>
    </citation>
    <scope>NUCLEOTIDE SEQUENCE</scope>
</reference>
<sequence length="622" mass="71541">MILRLFSRNFLAVFLLFFMALPLSAASYVLPRQSETTNQPLTHELNPLSKSDVRTYKRIFQIQTKGKWKKADRLIRQLDNKILMGHILYQRYMHPTAYSSRYRELAKWMLNYPDHPGARRIYDLAKKKNGGKARKLHKPVPALALNFPADKPVRNAVIADVDPETVDPGVTLSSPRHKKADRIDIHRLKTRIKRYLRRGNPERAEKRLWAFERRALLSAPEFNKILGDIAGGYFFKNQDAKALALSRIAAENSRDVAAQPDWTSGLAAWRLGDCVRSAWHFEKVAYSPVAGDWTASAGAFWAARANLVCRQPEKVTRLLHKSASFHRTFYGLIAARQLGQMPEINWNAPEFTREHFDLIKELKSVKRAIALTQVQKIMLADMELSETWRRTRGNRHEALLGLAAKLGLAGTQLKIGKIEEQKRRTALDSTLYPIPDTEPEGGFTLDRALMFAIMRQESEFDSWARSHAGARGIMQVMPRTASYISRDRSLRFGSRIKLDDPRYNMALGQQYMLDMLGENFAGGNLFKTLTAYNAGPGNLRKWERKTNFQDDPLLFIESIPARETRNYIERVVSNFWMYRMRMKQQVNSLDTIAMGAWPMYKSQDNKSPNNNQRNTQKHASRQ</sequence>
<accession>A0A3B0T3M4</accession>
<dbReference type="Pfam" id="PF01464">
    <property type="entry name" value="SLT"/>
    <property type="match status" value="1"/>
</dbReference>
<dbReference type="GO" id="GO:0042597">
    <property type="term" value="C:periplasmic space"/>
    <property type="evidence" value="ECO:0007669"/>
    <property type="project" value="InterPro"/>
</dbReference>
<protein>
    <submittedName>
        <fullName evidence="4">Soluble lytic murein transglycosylase</fullName>
        <ecNumber evidence="4">3.2.1.-</ecNumber>
    </submittedName>
</protein>
<dbReference type="AlphaFoldDB" id="A0A3B0T3M4"/>
<organism evidence="4">
    <name type="scientific">hydrothermal vent metagenome</name>
    <dbReference type="NCBI Taxonomy" id="652676"/>
    <lineage>
        <taxon>unclassified sequences</taxon>
        <taxon>metagenomes</taxon>
        <taxon>ecological metagenomes</taxon>
    </lineage>
</organism>
<dbReference type="SUPFAM" id="SSF53955">
    <property type="entry name" value="Lysozyme-like"/>
    <property type="match status" value="1"/>
</dbReference>
<dbReference type="GO" id="GO:0004553">
    <property type="term" value="F:hydrolase activity, hydrolyzing O-glycosyl compounds"/>
    <property type="evidence" value="ECO:0007669"/>
    <property type="project" value="InterPro"/>
</dbReference>
<feature type="domain" description="Transglycosylase SLT" evidence="3">
    <location>
        <begin position="443"/>
        <end position="551"/>
    </location>
</feature>
<keyword evidence="4" id="KW-0326">Glycosidase</keyword>
<proteinExistence type="predicted"/>
<dbReference type="InterPro" id="IPR008258">
    <property type="entry name" value="Transglycosylase_SLT_dom_1"/>
</dbReference>
<dbReference type="PANTHER" id="PTHR37423">
    <property type="entry name" value="SOLUBLE LYTIC MUREIN TRANSGLYCOSYLASE-RELATED"/>
    <property type="match status" value="1"/>
</dbReference>
<dbReference type="InterPro" id="IPR008939">
    <property type="entry name" value="Lytic_TGlycosylase_superhlx_U"/>
</dbReference>
<dbReference type="EMBL" id="UOEJ01000149">
    <property type="protein sequence ID" value="VAW01526.1"/>
    <property type="molecule type" value="Genomic_DNA"/>
</dbReference>
<feature type="region of interest" description="Disordered" evidence="2">
    <location>
        <begin position="600"/>
        <end position="622"/>
    </location>
</feature>
<keyword evidence="1" id="KW-0732">Signal</keyword>
<evidence type="ECO:0000313" key="4">
    <source>
        <dbReference type="EMBL" id="VAW01526.1"/>
    </source>
</evidence>
<keyword evidence="4" id="KW-0378">Hydrolase</keyword>
<dbReference type="EC" id="3.2.1.-" evidence="4"/>
<evidence type="ECO:0000256" key="2">
    <source>
        <dbReference type="SAM" id="MobiDB-lite"/>
    </source>
</evidence>
<dbReference type="SUPFAM" id="SSF48435">
    <property type="entry name" value="Bacterial muramidases"/>
    <property type="match status" value="1"/>
</dbReference>
<evidence type="ECO:0000259" key="3">
    <source>
        <dbReference type="Pfam" id="PF01464"/>
    </source>
</evidence>
<dbReference type="InterPro" id="IPR023346">
    <property type="entry name" value="Lysozyme-like_dom_sf"/>
</dbReference>
<dbReference type="CDD" id="cd13401">
    <property type="entry name" value="Slt70-like"/>
    <property type="match status" value="1"/>
</dbReference>
<dbReference type="Gene3D" id="1.10.530.10">
    <property type="match status" value="1"/>
</dbReference>
<dbReference type="PANTHER" id="PTHR37423:SF2">
    <property type="entry name" value="MEMBRANE-BOUND LYTIC MUREIN TRANSGLYCOSYLASE C"/>
    <property type="match status" value="1"/>
</dbReference>
<gene>
    <name evidence="4" type="ORF">MNBD_ALPHA01-1577</name>
</gene>
<dbReference type="Gene3D" id="1.25.20.10">
    <property type="entry name" value="Bacterial muramidases"/>
    <property type="match status" value="1"/>
</dbReference>
<evidence type="ECO:0000256" key="1">
    <source>
        <dbReference type="ARBA" id="ARBA00022729"/>
    </source>
</evidence>
<feature type="compositionally biased region" description="Polar residues" evidence="2">
    <location>
        <begin position="605"/>
        <end position="614"/>
    </location>
</feature>